<evidence type="ECO:0000256" key="7">
    <source>
        <dbReference type="ARBA" id="ARBA00022741"/>
    </source>
</evidence>
<dbReference type="InterPro" id="IPR003594">
    <property type="entry name" value="HATPase_dom"/>
</dbReference>
<evidence type="ECO:0000256" key="12">
    <source>
        <dbReference type="SAM" id="Coils"/>
    </source>
</evidence>
<keyword evidence="11" id="KW-0472">Membrane</keyword>
<keyword evidence="9" id="KW-0067">ATP-binding</keyword>
<feature type="non-terminal residue" evidence="14">
    <location>
        <position position="1"/>
    </location>
</feature>
<evidence type="ECO:0000256" key="10">
    <source>
        <dbReference type="ARBA" id="ARBA00023012"/>
    </source>
</evidence>
<evidence type="ECO:0000256" key="11">
    <source>
        <dbReference type="ARBA" id="ARBA00023136"/>
    </source>
</evidence>
<evidence type="ECO:0000256" key="4">
    <source>
        <dbReference type="ARBA" id="ARBA00022475"/>
    </source>
</evidence>
<keyword evidence="8" id="KW-0418">Kinase</keyword>
<dbReference type="InterPro" id="IPR036097">
    <property type="entry name" value="HisK_dim/P_sf"/>
</dbReference>
<keyword evidence="6" id="KW-0808">Transferase</keyword>
<comment type="caution">
    <text evidence="14">The sequence shown here is derived from an EMBL/GenBank/DDBJ whole genome shotgun (WGS) entry which is preliminary data.</text>
</comment>
<evidence type="ECO:0000256" key="5">
    <source>
        <dbReference type="ARBA" id="ARBA00022553"/>
    </source>
</evidence>
<evidence type="ECO:0000256" key="9">
    <source>
        <dbReference type="ARBA" id="ARBA00022840"/>
    </source>
</evidence>
<evidence type="ECO:0000256" key="2">
    <source>
        <dbReference type="ARBA" id="ARBA00004236"/>
    </source>
</evidence>
<dbReference type="InterPro" id="IPR036890">
    <property type="entry name" value="HATPase_C_sf"/>
</dbReference>
<keyword evidence="12" id="KW-0175">Coiled coil</keyword>
<dbReference type="InterPro" id="IPR050736">
    <property type="entry name" value="Sensor_HK_Regulatory"/>
</dbReference>
<feature type="coiled-coil region" evidence="12">
    <location>
        <begin position="20"/>
        <end position="65"/>
    </location>
</feature>
<keyword evidence="4" id="KW-1003">Cell membrane</keyword>
<dbReference type="Pfam" id="PF02518">
    <property type="entry name" value="HATPase_c"/>
    <property type="match status" value="1"/>
</dbReference>
<organism evidence="14 15">
    <name type="scientific">Kouleothrix aurantiaca</name>
    <dbReference type="NCBI Taxonomy" id="186479"/>
    <lineage>
        <taxon>Bacteria</taxon>
        <taxon>Bacillati</taxon>
        <taxon>Chloroflexota</taxon>
        <taxon>Chloroflexia</taxon>
        <taxon>Chloroflexales</taxon>
        <taxon>Roseiflexineae</taxon>
        <taxon>Roseiflexaceae</taxon>
        <taxon>Kouleothrix</taxon>
    </lineage>
</organism>
<proteinExistence type="predicted"/>
<dbReference type="PRINTS" id="PR00344">
    <property type="entry name" value="BCTRLSENSOR"/>
</dbReference>
<gene>
    <name evidence="14" type="ORF">SE17_04585</name>
</gene>
<protein>
    <recommendedName>
        <fullName evidence="3">histidine kinase</fullName>
        <ecNumber evidence="3">2.7.13.3</ecNumber>
    </recommendedName>
</protein>
<dbReference type="SUPFAM" id="SSF55874">
    <property type="entry name" value="ATPase domain of HSP90 chaperone/DNA topoisomerase II/histidine kinase"/>
    <property type="match status" value="1"/>
</dbReference>
<dbReference type="GO" id="GO:0000155">
    <property type="term" value="F:phosphorelay sensor kinase activity"/>
    <property type="evidence" value="ECO:0007669"/>
    <property type="project" value="InterPro"/>
</dbReference>
<dbReference type="SMART" id="SM00387">
    <property type="entry name" value="HATPase_c"/>
    <property type="match status" value="1"/>
</dbReference>
<keyword evidence="7" id="KW-0547">Nucleotide-binding</keyword>
<keyword evidence="5" id="KW-0597">Phosphoprotein</keyword>
<dbReference type="CDD" id="cd00082">
    <property type="entry name" value="HisKA"/>
    <property type="match status" value="1"/>
</dbReference>
<evidence type="ECO:0000256" key="8">
    <source>
        <dbReference type="ARBA" id="ARBA00022777"/>
    </source>
</evidence>
<evidence type="ECO:0000256" key="6">
    <source>
        <dbReference type="ARBA" id="ARBA00022679"/>
    </source>
</evidence>
<feature type="domain" description="Histidine kinase" evidence="13">
    <location>
        <begin position="72"/>
        <end position="289"/>
    </location>
</feature>
<dbReference type="InterPro" id="IPR005467">
    <property type="entry name" value="His_kinase_dom"/>
</dbReference>
<comment type="subcellular location">
    <subcellularLocation>
        <location evidence="2">Cell membrane</location>
    </subcellularLocation>
</comment>
<sequence>PIDTVELRVRVNAIARINRYRRLLDERSRAEREIRQMNADLEQRVAERTAELSEANVRLRELNALKDTLMTITSHDLRSPLGGIQNMAEMLLDEQSSAEDVRYFAQQIYETVQRLIAMVNNMLDLSKLEAGKVRLDEIELRISAAVQQALGALGPSAQAKAITIATEAAPDEPLVVGDPHKIGQIATNLISNAIKFTPSGGQISVRIAAESSGVCLQIADTGLGIPADALPRLFDKFQQIHPRGTAGERGTGLGLAIVRQLVELHGGSIEVASVVQRGTTFSVHFPLYQQAMEARMSSLSV</sequence>
<dbReference type="InterPro" id="IPR004358">
    <property type="entry name" value="Sig_transdc_His_kin-like_C"/>
</dbReference>
<dbReference type="Proteomes" id="UP000050509">
    <property type="component" value="Unassembled WGS sequence"/>
</dbReference>
<evidence type="ECO:0000313" key="15">
    <source>
        <dbReference type="Proteomes" id="UP000050509"/>
    </source>
</evidence>
<accession>A0A0P9D5G4</accession>
<dbReference type="CDD" id="cd16922">
    <property type="entry name" value="HATPase_EvgS-ArcB-TorS-like"/>
    <property type="match status" value="1"/>
</dbReference>
<reference evidence="14 15" key="1">
    <citation type="submission" date="2015-09" db="EMBL/GenBank/DDBJ databases">
        <title>Draft genome sequence of Kouleothrix aurantiaca JCM 19913.</title>
        <authorList>
            <person name="Hemp J."/>
        </authorList>
    </citation>
    <scope>NUCLEOTIDE SEQUENCE [LARGE SCALE GENOMIC DNA]</scope>
    <source>
        <strain evidence="14 15">COM-B</strain>
    </source>
</reference>
<dbReference type="Gene3D" id="1.10.287.130">
    <property type="match status" value="1"/>
</dbReference>
<dbReference type="SMART" id="SM00388">
    <property type="entry name" value="HisKA"/>
    <property type="match status" value="1"/>
</dbReference>
<dbReference type="PATRIC" id="fig|186479.3.peg.10141"/>
<dbReference type="SUPFAM" id="SSF47384">
    <property type="entry name" value="Homodimeric domain of signal transducing histidine kinase"/>
    <property type="match status" value="1"/>
</dbReference>
<dbReference type="PROSITE" id="PS50109">
    <property type="entry name" value="HIS_KIN"/>
    <property type="match status" value="1"/>
</dbReference>
<dbReference type="GO" id="GO:0005886">
    <property type="term" value="C:plasma membrane"/>
    <property type="evidence" value="ECO:0007669"/>
    <property type="project" value="UniProtKB-SubCell"/>
</dbReference>
<evidence type="ECO:0000256" key="1">
    <source>
        <dbReference type="ARBA" id="ARBA00000085"/>
    </source>
</evidence>
<comment type="catalytic activity">
    <reaction evidence="1">
        <text>ATP + protein L-histidine = ADP + protein N-phospho-L-histidine.</text>
        <dbReference type="EC" id="2.7.13.3"/>
    </reaction>
</comment>
<evidence type="ECO:0000256" key="3">
    <source>
        <dbReference type="ARBA" id="ARBA00012438"/>
    </source>
</evidence>
<dbReference type="EMBL" id="LJCR01000078">
    <property type="protein sequence ID" value="KPV54300.1"/>
    <property type="molecule type" value="Genomic_DNA"/>
</dbReference>
<dbReference type="PANTHER" id="PTHR43711">
    <property type="entry name" value="TWO-COMPONENT HISTIDINE KINASE"/>
    <property type="match status" value="1"/>
</dbReference>
<dbReference type="AlphaFoldDB" id="A0A0P9D5G4"/>
<dbReference type="InterPro" id="IPR003661">
    <property type="entry name" value="HisK_dim/P_dom"/>
</dbReference>
<dbReference type="Gene3D" id="3.30.565.10">
    <property type="entry name" value="Histidine kinase-like ATPase, C-terminal domain"/>
    <property type="match status" value="1"/>
</dbReference>
<dbReference type="PANTHER" id="PTHR43711:SF26">
    <property type="entry name" value="SENSOR HISTIDINE KINASE RCSC"/>
    <property type="match status" value="1"/>
</dbReference>
<dbReference type="Pfam" id="PF00512">
    <property type="entry name" value="HisKA"/>
    <property type="match status" value="1"/>
</dbReference>
<evidence type="ECO:0000313" key="14">
    <source>
        <dbReference type="EMBL" id="KPV54300.1"/>
    </source>
</evidence>
<keyword evidence="10" id="KW-0902">Two-component regulatory system</keyword>
<keyword evidence="15" id="KW-1185">Reference proteome</keyword>
<name>A0A0P9D5G4_9CHLR</name>
<dbReference type="GO" id="GO:0005524">
    <property type="term" value="F:ATP binding"/>
    <property type="evidence" value="ECO:0007669"/>
    <property type="project" value="UniProtKB-KW"/>
</dbReference>
<evidence type="ECO:0000259" key="13">
    <source>
        <dbReference type="PROSITE" id="PS50109"/>
    </source>
</evidence>
<dbReference type="EC" id="2.7.13.3" evidence="3"/>
<dbReference type="FunFam" id="3.30.565.10:FF:000023">
    <property type="entry name" value="PAS domain-containing sensor histidine kinase"/>
    <property type="match status" value="1"/>
</dbReference>